<gene>
    <name evidence="1" type="ORF">HLH11_02905</name>
</gene>
<dbReference type="AlphaFoldDB" id="A0A8E4H4C9"/>
<proteinExistence type="predicted"/>
<evidence type="ECO:0008006" key="3">
    <source>
        <dbReference type="Google" id="ProtNLM"/>
    </source>
</evidence>
<dbReference type="Proteomes" id="UP000532147">
    <property type="component" value="Unassembled WGS sequence"/>
</dbReference>
<evidence type="ECO:0000313" key="1">
    <source>
        <dbReference type="EMBL" id="NNH37608.1"/>
    </source>
</evidence>
<dbReference type="RefSeq" id="WP_171533795.1">
    <property type="nucleotide sequence ID" value="NZ_JABERH010000004.1"/>
</dbReference>
<reference evidence="1 2" key="1">
    <citation type="submission" date="2020-04" db="EMBL/GenBank/DDBJ databases">
        <title>Acinetobacter Taxon 24.</title>
        <authorList>
            <person name="Nemec A."/>
            <person name="Radolfova-Krizova L."/>
            <person name="Higgins P.G."/>
            <person name="Spanelova P."/>
        </authorList>
    </citation>
    <scope>NUCLEOTIDE SEQUENCE [LARGE SCALE GENOMIC DNA]</scope>
    <source>
        <strain evidence="1 2">ANC 4280</strain>
    </source>
</reference>
<protein>
    <recommendedName>
        <fullName evidence="3">Uracil-DNA glycosylase-like domain-containing protein</fullName>
    </recommendedName>
</protein>
<sequence length="188" mass="22384">MNTSLNNFYLELKKLVDGELIRPFVCNGNPLKTDILIIGFNPATETDNFWDYFDDKVGFHKELWLETYKNKRKKSKKTELSNTRRVIEWINKDLEEFESNLIITETNIYSFPTRKKSDLNKNDRNTEIFDYLMFNLNPKVIITHGVDVERYIKVMNLNIPIFYEKHFAIGWSREKAKTLAHQIIKLVK</sequence>
<comment type="caution">
    <text evidence="1">The sequence shown here is derived from an EMBL/GenBank/DDBJ whole genome shotgun (WGS) entry which is preliminary data.</text>
</comment>
<name>A0A8E4H4C9_9GAMM</name>
<accession>A0A8E4H4C9</accession>
<evidence type="ECO:0000313" key="2">
    <source>
        <dbReference type="Proteomes" id="UP000532147"/>
    </source>
</evidence>
<dbReference type="EMBL" id="JABERH010000004">
    <property type="protein sequence ID" value="NNH37608.1"/>
    <property type="molecule type" value="Genomic_DNA"/>
</dbReference>
<organism evidence="1 2">
    <name type="scientific">Acinetobacter terrae</name>
    <dbReference type="NCBI Taxonomy" id="2731247"/>
    <lineage>
        <taxon>Bacteria</taxon>
        <taxon>Pseudomonadati</taxon>
        <taxon>Pseudomonadota</taxon>
        <taxon>Gammaproteobacteria</taxon>
        <taxon>Moraxellales</taxon>
        <taxon>Moraxellaceae</taxon>
        <taxon>Acinetobacter</taxon>
        <taxon>Acinetobacter Taxon 24</taxon>
    </lineage>
</organism>